<dbReference type="HOGENOM" id="CLU_040946_0_0_1"/>
<dbReference type="KEGG" id="kla:KLLA0_F22902g"/>
<evidence type="ECO:0000313" key="1">
    <source>
        <dbReference type="EMBL" id="CAG98809.1"/>
    </source>
</evidence>
<reference evidence="1 2" key="1">
    <citation type="journal article" date="2004" name="Nature">
        <title>Genome evolution in yeasts.</title>
        <authorList>
            <consortium name="Genolevures"/>
            <person name="Dujon B."/>
            <person name="Sherman D."/>
            <person name="Fischer G."/>
            <person name="Durrens P."/>
            <person name="Casaregola S."/>
            <person name="Lafontaine I."/>
            <person name="de Montigny J."/>
            <person name="Marck C."/>
            <person name="Neuveglise C."/>
            <person name="Talla E."/>
            <person name="Goffard N."/>
            <person name="Frangeul L."/>
            <person name="Aigle M."/>
            <person name="Anthouard V."/>
            <person name="Babour A."/>
            <person name="Barbe V."/>
            <person name="Barnay S."/>
            <person name="Blanchin S."/>
            <person name="Beckerich J.M."/>
            <person name="Beyne E."/>
            <person name="Bleykasten C."/>
            <person name="Boisrame A."/>
            <person name="Boyer J."/>
            <person name="Cattolico L."/>
            <person name="Confanioleri F."/>
            <person name="de Daruvar A."/>
            <person name="Despons L."/>
            <person name="Fabre E."/>
            <person name="Fairhead C."/>
            <person name="Ferry-Dumazet H."/>
            <person name="Groppi A."/>
            <person name="Hantraye F."/>
            <person name="Hennequin C."/>
            <person name="Jauniaux N."/>
            <person name="Joyet P."/>
            <person name="Kachouri R."/>
            <person name="Kerrest A."/>
            <person name="Koszul R."/>
            <person name="Lemaire M."/>
            <person name="Lesur I."/>
            <person name="Ma L."/>
            <person name="Muller H."/>
            <person name="Nicaud J.M."/>
            <person name="Nikolski M."/>
            <person name="Oztas S."/>
            <person name="Ozier-Kalogeropoulos O."/>
            <person name="Pellenz S."/>
            <person name="Potier S."/>
            <person name="Richard G.F."/>
            <person name="Straub M.L."/>
            <person name="Suleau A."/>
            <person name="Swennene D."/>
            <person name="Tekaia F."/>
            <person name="Wesolowski-Louvel M."/>
            <person name="Westhof E."/>
            <person name="Wirth B."/>
            <person name="Zeniou-Meyer M."/>
            <person name="Zivanovic I."/>
            <person name="Bolotin-Fukuhara M."/>
            <person name="Thierry A."/>
            <person name="Bouchier C."/>
            <person name="Caudron B."/>
            <person name="Scarpelli C."/>
            <person name="Gaillardin C."/>
            <person name="Weissenbach J."/>
            <person name="Wincker P."/>
            <person name="Souciet J.L."/>
        </authorList>
    </citation>
    <scope>NUCLEOTIDE SEQUENCE [LARGE SCALE GENOMIC DNA]</scope>
    <source>
        <strain evidence="2">ATCC 8585 / CBS 2359 / DSM 70799 / NBRC 1267 / NRRL Y-1140 / WM37</strain>
    </source>
</reference>
<sequence length="511" mass="59700">MSSMLVCYGEKSNDSDLNRYFGEVILHLLEIESLQGRQLKQWCIDKMIELPEPVWDSPVETLQQLSLFKFILCLQFSNQQLENHTGEIFEEKQLLWADIRIEPLKFDDLYNLNGEMDHNYEDPLTKYALELYTANLFLKCGTLYHVKDFIQHCTASKQKMNSLTDKRETFPELFDTGKQSVIKIPWKFPTQFLTKVTEEHTLNSKVSISFSKMMLKERAKLYKDINPEDISPRYVKVDMKWLEGTNVYSLWQMEEETSQTSLELEEIKQRQIERQKIFEDDLEPLTPKTDVDMCHLYLKSTKNKNFSNNHAIDDKILGKDSVRSTVADINMGKENYSMESEDSESIRTALAFQNGMVTGLENPTSLKNLHIHETAMIDMDLCTGLRHLTYVPKFGDVHEADCIIKIEINKPGTTPSSLDSISLTQQLQRLRCFFKREKAEKTLEPSKAIKTQNDNLRELLLPPIDSKITFKKFFRAKLRQIRSDFSYYKKVAIYCIDDIRHYSPDEEQHTP</sequence>
<dbReference type="AlphaFoldDB" id="Q6CIY8"/>
<dbReference type="Proteomes" id="UP000000598">
    <property type="component" value="Chromosome F"/>
</dbReference>
<gene>
    <name evidence="1" type="ORF">KLLA0_F22902g</name>
</gene>
<keyword evidence="2" id="KW-1185">Reference proteome</keyword>
<proteinExistence type="predicted"/>
<protein>
    <submittedName>
        <fullName evidence="1">KLLA0F22902p</fullName>
    </submittedName>
</protein>
<dbReference type="EMBL" id="CR382126">
    <property type="protein sequence ID" value="CAG98809.1"/>
    <property type="molecule type" value="Genomic_DNA"/>
</dbReference>
<dbReference type="InParanoid" id="Q6CIY8"/>
<dbReference type="GeneID" id="2895359"/>
<name>Q6CIY8_KLULA</name>
<dbReference type="PaxDb" id="284590-Q6CIY8"/>
<evidence type="ECO:0000313" key="2">
    <source>
        <dbReference type="Proteomes" id="UP000000598"/>
    </source>
</evidence>
<organism evidence="1 2">
    <name type="scientific">Kluyveromyces lactis (strain ATCC 8585 / CBS 2359 / DSM 70799 / NBRC 1267 / NRRL Y-1140 / WM37)</name>
    <name type="common">Yeast</name>
    <name type="synonym">Candida sphaerica</name>
    <dbReference type="NCBI Taxonomy" id="284590"/>
    <lineage>
        <taxon>Eukaryota</taxon>
        <taxon>Fungi</taxon>
        <taxon>Dikarya</taxon>
        <taxon>Ascomycota</taxon>
        <taxon>Saccharomycotina</taxon>
        <taxon>Saccharomycetes</taxon>
        <taxon>Saccharomycetales</taxon>
        <taxon>Saccharomycetaceae</taxon>
        <taxon>Kluyveromyces</taxon>
    </lineage>
</organism>
<dbReference type="OMA" id="ETSIMLR"/>
<accession>Q6CIY8</accession>
<dbReference type="RefSeq" id="XP_456101.1">
    <property type="nucleotide sequence ID" value="XM_456101.1"/>
</dbReference>